<comment type="caution">
    <text evidence="2">The sequence shown here is derived from an EMBL/GenBank/DDBJ whole genome shotgun (WGS) entry which is preliminary data.</text>
</comment>
<feature type="compositionally biased region" description="Basic and acidic residues" evidence="1">
    <location>
        <begin position="24"/>
        <end position="35"/>
    </location>
</feature>
<evidence type="ECO:0000313" key="2">
    <source>
        <dbReference type="EMBL" id="KKL10161.1"/>
    </source>
</evidence>
<protein>
    <submittedName>
        <fullName evidence="2">Uncharacterized protein</fullName>
    </submittedName>
</protein>
<accession>A0A0F9CWX1</accession>
<dbReference type="AlphaFoldDB" id="A0A0F9CWX1"/>
<sequence>VGKDGEMLKAAAFDAEQIVLLPEQVHKEKTPERRTNGPMPDAVRQGESF</sequence>
<organism evidence="2">
    <name type="scientific">marine sediment metagenome</name>
    <dbReference type="NCBI Taxonomy" id="412755"/>
    <lineage>
        <taxon>unclassified sequences</taxon>
        <taxon>metagenomes</taxon>
        <taxon>ecological metagenomes</taxon>
    </lineage>
</organism>
<proteinExistence type="predicted"/>
<name>A0A0F9CWX1_9ZZZZ</name>
<feature type="non-terminal residue" evidence="2">
    <location>
        <position position="1"/>
    </location>
</feature>
<gene>
    <name evidence="2" type="ORF">LCGC14_2558640</name>
</gene>
<dbReference type="EMBL" id="LAZR01042178">
    <property type="protein sequence ID" value="KKL10161.1"/>
    <property type="molecule type" value="Genomic_DNA"/>
</dbReference>
<reference evidence="2" key="1">
    <citation type="journal article" date="2015" name="Nature">
        <title>Complex archaea that bridge the gap between prokaryotes and eukaryotes.</title>
        <authorList>
            <person name="Spang A."/>
            <person name="Saw J.H."/>
            <person name="Jorgensen S.L."/>
            <person name="Zaremba-Niedzwiedzka K."/>
            <person name="Martijn J."/>
            <person name="Lind A.E."/>
            <person name="van Eijk R."/>
            <person name="Schleper C."/>
            <person name="Guy L."/>
            <person name="Ettema T.J."/>
        </authorList>
    </citation>
    <scope>NUCLEOTIDE SEQUENCE</scope>
</reference>
<evidence type="ECO:0000256" key="1">
    <source>
        <dbReference type="SAM" id="MobiDB-lite"/>
    </source>
</evidence>
<feature type="region of interest" description="Disordered" evidence="1">
    <location>
        <begin position="24"/>
        <end position="49"/>
    </location>
</feature>